<gene>
    <name evidence="6" type="ORF">BCY88_06955</name>
</gene>
<feature type="DNA-binding region" description="H-T-H motif" evidence="4">
    <location>
        <begin position="26"/>
        <end position="45"/>
    </location>
</feature>
<feature type="domain" description="HTH tetR-type" evidence="5">
    <location>
        <begin position="3"/>
        <end position="63"/>
    </location>
</feature>
<dbReference type="GO" id="GO:0003677">
    <property type="term" value="F:DNA binding"/>
    <property type="evidence" value="ECO:0007669"/>
    <property type="project" value="UniProtKB-UniRule"/>
</dbReference>
<keyword evidence="3" id="KW-0804">Transcription</keyword>
<organism evidence="6 7">
    <name type="scientific">Paraburkholderia fungorum</name>
    <dbReference type="NCBI Taxonomy" id="134537"/>
    <lineage>
        <taxon>Bacteria</taxon>
        <taxon>Pseudomonadati</taxon>
        <taxon>Pseudomonadota</taxon>
        <taxon>Betaproteobacteria</taxon>
        <taxon>Burkholderiales</taxon>
        <taxon>Burkholderiaceae</taxon>
        <taxon>Paraburkholderia</taxon>
    </lineage>
</organism>
<dbReference type="PANTHER" id="PTHR47506">
    <property type="entry name" value="TRANSCRIPTIONAL REGULATORY PROTEIN"/>
    <property type="match status" value="1"/>
</dbReference>
<dbReference type="PROSITE" id="PS50977">
    <property type="entry name" value="HTH_TETR_2"/>
    <property type="match status" value="1"/>
</dbReference>
<dbReference type="EMBL" id="MCAS01000034">
    <property type="protein sequence ID" value="RKF38192.1"/>
    <property type="molecule type" value="Genomic_DNA"/>
</dbReference>
<evidence type="ECO:0000259" key="5">
    <source>
        <dbReference type="PROSITE" id="PS50977"/>
    </source>
</evidence>
<dbReference type="InterPro" id="IPR011075">
    <property type="entry name" value="TetR_C"/>
</dbReference>
<evidence type="ECO:0000256" key="3">
    <source>
        <dbReference type="ARBA" id="ARBA00023163"/>
    </source>
</evidence>
<protein>
    <submittedName>
        <fullName evidence="6">TetR family transcriptional regulator</fullName>
    </submittedName>
</protein>
<keyword evidence="2 4" id="KW-0238">DNA-binding</keyword>
<dbReference type="InterPro" id="IPR001647">
    <property type="entry name" value="HTH_TetR"/>
</dbReference>
<name>A0A3R7I776_9BURK</name>
<dbReference type="Pfam" id="PF00440">
    <property type="entry name" value="TetR_N"/>
    <property type="match status" value="1"/>
</dbReference>
<evidence type="ECO:0000256" key="4">
    <source>
        <dbReference type="PROSITE-ProRule" id="PRU00335"/>
    </source>
</evidence>
<dbReference type="Pfam" id="PF16925">
    <property type="entry name" value="TetR_C_13"/>
    <property type="match status" value="1"/>
</dbReference>
<dbReference type="InterPro" id="IPR009057">
    <property type="entry name" value="Homeodomain-like_sf"/>
</dbReference>
<comment type="caution">
    <text evidence="6">The sequence shown here is derived from an EMBL/GenBank/DDBJ whole genome shotgun (WGS) entry which is preliminary data.</text>
</comment>
<evidence type="ECO:0000256" key="1">
    <source>
        <dbReference type="ARBA" id="ARBA00023015"/>
    </source>
</evidence>
<dbReference type="OrthoDB" id="116240at2"/>
<reference evidence="6 7" key="1">
    <citation type="submission" date="2016-07" db="EMBL/GenBank/DDBJ databases">
        <title>Genome analysis of Burkholderia fungorum ES3-20.</title>
        <authorList>
            <person name="Xu D."/>
            <person name="Yao R."/>
            <person name="Zheng S."/>
        </authorList>
    </citation>
    <scope>NUCLEOTIDE SEQUENCE [LARGE SCALE GENOMIC DNA]</scope>
    <source>
        <strain evidence="6 7">ES3-20</strain>
    </source>
</reference>
<dbReference type="InterPro" id="IPR036271">
    <property type="entry name" value="Tet_transcr_reg_TetR-rel_C_sf"/>
</dbReference>
<dbReference type="PRINTS" id="PR00455">
    <property type="entry name" value="HTHTETR"/>
</dbReference>
<dbReference type="AlphaFoldDB" id="A0A3R7I776"/>
<keyword evidence="1" id="KW-0805">Transcription regulation</keyword>
<dbReference type="Proteomes" id="UP000283709">
    <property type="component" value="Unassembled WGS sequence"/>
</dbReference>
<evidence type="ECO:0000256" key="2">
    <source>
        <dbReference type="ARBA" id="ARBA00023125"/>
    </source>
</evidence>
<evidence type="ECO:0000313" key="7">
    <source>
        <dbReference type="Proteomes" id="UP000283709"/>
    </source>
</evidence>
<dbReference type="SUPFAM" id="SSF48498">
    <property type="entry name" value="Tetracyclin repressor-like, C-terminal domain"/>
    <property type="match status" value="1"/>
</dbReference>
<accession>A0A3R7I776</accession>
<dbReference type="RefSeq" id="WP_120347194.1">
    <property type="nucleotide sequence ID" value="NZ_MCAS01000034.1"/>
</dbReference>
<dbReference type="Gene3D" id="1.10.357.10">
    <property type="entry name" value="Tetracycline Repressor, domain 2"/>
    <property type="match status" value="1"/>
</dbReference>
<dbReference type="PANTHER" id="PTHR47506:SF1">
    <property type="entry name" value="HTH-TYPE TRANSCRIPTIONAL REGULATOR YJDC"/>
    <property type="match status" value="1"/>
</dbReference>
<dbReference type="SUPFAM" id="SSF46689">
    <property type="entry name" value="Homeodomain-like"/>
    <property type="match status" value="1"/>
</dbReference>
<sequence length="197" mass="22313">MSVNKRQQIVDKATELFSKHGFHPVGVDWIIDESGVARMTMYRHFSGKEDLIREVLEQRYIVIVEGIEQRLAPLPDATSRLKGIFEWYETWFESPEFAGCLFERALAEFGPAYPKVSEVALRYREKLQGWMGEILREIVPSQTAHQLAGVCLMLLDGATIDARAFGDPTVATRAWHAADLLLRQTTDSRSRTAVDSA</sequence>
<proteinExistence type="predicted"/>
<evidence type="ECO:0000313" key="6">
    <source>
        <dbReference type="EMBL" id="RKF38192.1"/>
    </source>
</evidence>